<evidence type="ECO:0000256" key="1">
    <source>
        <dbReference type="ARBA" id="ARBA00004413"/>
    </source>
</evidence>
<reference evidence="12 13" key="1">
    <citation type="journal article" date="2016" name="Front. Microbiol.">
        <title>Genomic Resource of Rice Seed Associated Bacteria.</title>
        <authorList>
            <person name="Midha S."/>
            <person name="Bansal K."/>
            <person name="Sharma S."/>
            <person name="Kumar N."/>
            <person name="Patil P.P."/>
            <person name="Chaudhry V."/>
            <person name="Patil P.B."/>
        </authorList>
    </citation>
    <scope>NUCLEOTIDE SEQUENCE [LARGE SCALE GENOMIC DNA]</scope>
    <source>
        <strain evidence="12 13">NS184</strain>
    </source>
</reference>
<dbReference type="GO" id="GO:0006935">
    <property type="term" value="P:chemotaxis"/>
    <property type="evidence" value="ECO:0007669"/>
    <property type="project" value="UniProtKB-KW"/>
</dbReference>
<feature type="region of interest" description="Disordered" evidence="11">
    <location>
        <begin position="120"/>
        <end position="143"/>
    </location>
</feature>
<keyword evidence="5" id="KW-1003">Cell membrane</keyword>
<evidence type="ECO:0000256" key="5">
    <source>
        <dbReference type="ARBA" id="ARBA00022475"/>
    </source>
</evidence>
<dbReference type="STRING" id="33881.NS184_03025"/>
<keyword evidence="8" id="KW-0653">Protein transport</keyword>
<evidence type="ECO:0000256" key="9">
    <source>
        <dbReference type="ARBA" id="ARBA00023136"/>
    </source>
</evidence>
<evidence type="ECO:0000256" key="3">
    <source>
        <dbReference type="ARBA" id="ARBA00020392"/>
    </source>
</evidence>
<proteinExistence type="inferred from homology"/>
<dbReference type="GO" id="GO:0009288">
    <property type="term" value="C:bacterial-type flagellum"/>
    <property type="evidence" value="ECO:0007669"/>
    <property type="project" value="InterPro"/>
</dbReference>
<keyword evidence="7" id="KW-1005">Bacterial flagellum biogenesis</keyword>
<feature type="compositionally biased region" description="Basic and acidic residues" evidence="11">
    <location>
        <begin position="132"/>
        <end position="143"/>
    </location>
</feature>
<evidence type="ECO:0000256" key="10">
    <source>
        <dbReference type="ARBA" id="ARBA00023225"/>
    </source>
</evidence>
<organism evidence="12 13">
    <name type="scientific">Curtobacterium luteum</name>
    <dbReference type="NCBI Taxonomy" id="33881"/>
    <lineage>
        <taxon>Bacteria</taxon>
        <taxon>Bacillati</taxon>
        <taxon>Actinomycetota</taxon>
        <taxon>Actinomycetes</taxon>
        <taxon>Micrococcales</taxon>
        <taxon>Microbacteriaceae</taxon>
        <taxon>Curtobacterium</taxon>
    </lineage>
</organism>
<dbReference type="OrthoDB" id="5125557at2"/>
<evidence type="ECO:0000313" key="12">
    <source>
        <dbReference type="EMBL" id="KTR09341.1"/>
    </source>
</evidence>
<dbReference type="Gene3D" id="1.10.287.1700">
    <property type="match status" value="1"/>
</dbReference>
<dbReference type="InterPro" id="IPR012823">
    <property type="entry name" value="Flagell_FliJ"/>
</dbReference>
<dbReference type="InterPro" id="IPR053716">
    <property type="entry name" value="Flag_assembly_chemotaxis_eff"/>
</dbReference>
<gene>
    <name evidence="12" type="ORF">NS184_03025</name>
</gene>
<evidence type="ECO:0000256" key="6">
    <source>
        <dbReference type="ARBA" id="ARBA00022500"/>
    </source>
</evidence>
<dbReference type="GO" id="GO:0044781">
    <property type="term" value="P:bacterial-type flagellum organization"/>
    <property type="evidence" value="ECO:0007669"/>
    <property type="project" value="UniProtKB-KW"/>
</dbReference>
<evidence type="ECO:0000256" key="8">
    <source>
        <dbReference type="ARBA" id="ARBA00022927"/>
    </source>
</evidence>
<comment type="similarity">
    <text evidence="2">Belongs to the FliJ family.</text>
</comment>
<name>A0A175S035_9MICO</name>
<evidence type="ECO:0000256" key="11">
    <source>
        <dbReference type="SAM" id="MobiDB-lite"/>
    </source>
</evidence>
<dbReference type="EMBL" id="LDQC01000018">
    <property type="protein sequence ID" value="KTR09341.1"/>
    <property type="molecule type" value="Genomic_DNA"/>
</dbReference>
<comment type="subcellular location">
    <subcellularLocation>
        <location evidence="1">Cell membrane</location>
        <topology evidence="1">Peripheral membrane protein</topology>
        <orientation evidence="1">Cytoplasmic side</orientation>
    </subcellularLocation>
</comment>
<dbReference type="GO" id="GO:0071973">
    <property type="term" value="P:bacterial-type flagellum-dependent cell motility"/>
    <property type="evidence" value="ECO:0007669"/>
    <property type="project" value="InterPro"/>
</dbReference>
<dbReference type="PATRIC" id="fig|33881.3.peg.673"/>
<evidence type="ECO:0000256" key="4">
    <source>
        <dbReference type="ARBA" id="ARBA00022448"/>
    </source>
</evidence>
<keyword evidence="10" id="KW-1006">Bacterial flagellum protein export</keyword>
<evidence type="ECO:0000313" key="13">
    <source>
        <dbReference type="Proteomes" id="UP000078252"/>
    </source>
</evidence>
<accession>A0A175S035</accession>
<comment type="caution">
    <text evidence="12">The sequence shown here is derived from an EMBL/GenBank/DDBJ whole genome shotgun (WGS) entry which is preliminary data.</text>
</comment>
<dbReference type="Proteomes" id="UP000078252">
    <property type="component" value="Unassembled WGS sequence"/>
</dbReference>
<evidence type="ECO:0000256" key="2">
    <source>
        <dbReference type="ARBA" id="ARBA00010004"/>
    </source>
</evidence>
<dbReference type="RefSeq" id="WP_058724670.1">
    <property type="nucleotide sequence ID" value="NZ_LDQC01000018.1"/>
</dbReference>
<dbReference type="GO" id="GO:0015031">
    <property type="term" value="P:protein transport"/>
    <property type="evidence" value="ECO:0007669"/>
    <property type="project" value="UniProtKB-KW"/>
</dbReference>
<dbReference type="GO" id="GO:0005886">
    <property type="term" value="C:plasma membrane"/>
    <property type="evidence" value="ECO:0007669"/>
    <property type="project" value="UniProtKB-SubCell"/>
</dbReference>
<evidence type="ECO:0000256" key="7">
    <source>
        <dbReference type="ARBA" id="ARBA00022795"/>
    </source>
</evidence>
<keyword evidence="6" id="KW-0145">Chemotaxis</keyword>
<sequence>MARKFPLAGLLRLRHAEQDRAAAGLAAANERLRDAADARVAARRSLADQADAQPVHDAATLSAVAAARAATRGMLEELDAVVQSRRADADRAQDAYNTARRSALGLEKLEEQHTVAATAEELRTEQNALDEIAARSRTEGGAR</sequence>
<keyword evidence="9" id="KW-0472">Membrane</keyword>
<protein>
    <recommendedName>
        <fullName evidence="3">Flagellar FliJ protein</fullName>
    </recommendedName>
</protein>
<dbReference type="Pfam" id="PF02050">
    <property type="entry name" value="FliJ"/>
    <property type="match status" value="1"/>
</dbReference>
<dbReference type="AlphaFoldDB" id="A0A175S035"/>
<keyword evidence="4" id="KW-0813">Transport</keyword>